<protein>
    <submittedName>
        <fullName evidence="2">Uncharacterized protein</fullName>
    </submittedName>
</protein>
<proteinExistence type="predicted"/>
<feature type="compositionally biased region" description="Polar residues" evidence="1">
    <location>
        <begin position="12"/>
        <end position="24"/>
    </location>
</feature>
<dbReference type="Proteomes" id="UP000248423">
    <property type="component" value="Unassembled WGS sequence"/>
</dbReference>
<dbReference type="VEuPathDB" id="FungiDB:BO78DRAFT_176891"/>
<feature type="region of interest" description="Disordered" evidence="1">
    <location>
        <begin position="1"/>
        <end position="73"/>
    </location>
</feature>
<sequence>MTEGFFSLSAAEPQSTIDSPNPKSVSGFEKGRVSWATTASHVRASASPTQPGDSNLAIHKPLSLWSRPHPSPC</sequence>
<dbReference type="AlphaFoldDB" id="A0A319E7L8"/>
<dbReference type="EMBL" id="KZ826372">
    <property type="protein sequence ID" value="PYI04125.1"/>
    <property type="molecule type" value="Genomic_DNA"/>
</dbReference>
<name>A0A319E7L8_ASPSB</name>
<evidence type="ECO:0000313" key="3">
    <source>
        <dbReference type="Proteomes" id="UP000248423"/>
    </source>
</evidence>
<gene>
    <name evidence="2" type="ORF">BO78DRAFT_176891</name>
</gene>
<evidence type="ECO:0000313" key="2">
    <source>
        <dbReference type="EMBL" id="PYI04125.1"/>
    </source>
</evidence>
<feature type="compositionally biased region" description="Polar residues" evidence="1">
    <location>
        <begin position="35"/>
        <end position="53"/>
    </location>
</feature>
<evidence type="ECO:0000256" key="1">
    <source>
        <dbReference type="SAM" id="MobiDB-lite"/>
    </source>
</evidence>
<reference evidence="2 3" key="1">
    <citation type="submission" date="2018-02" db="EMBL/GenBank/DDBJ databases">
        <title>The genomes of Aspergillus section Nigri reveals drivers in fungal speciation.</title>
        <authorList>
            <consortium name="DOE Joint Genome Institute"/>
            <person name="Vesth T.C."/>
            <person name="Nybo J."/>
            <person name="Theobald S."/>
            <person name="Brandl J."/>
            <person name="Frisvad J.C."/>
            <person name="Nielsen K.F."/>
            <person name="Lyhne E.K."/>
            <person name="Kogle M.E."/>
            <person name="Kuo A."/>
            <person name="Riley R."/>
            <person name="Clum A."/>
            <person name="Nolan M."/>
            <person name="Lipzen A."/>
            <person name="Salamov A."/>
            <person name="Henrissat B."/>
            <person name="Wiebenga A."/>
            <person name="De vries R.P."/>
            <person name="Grigoriev I.V."/>
            <person name="Mortensen U.H."/>
            <person name="Andersen M.R."/>
            <person name="Baker S.E."/>
        </authorList>
    </citation>
    <scope>NUCLEOTIDE SEQUENCE [LARGE SCALE GENOMIC DNA]</scope>
    <source>
        <strain evidence="2 3">CBS 121057</strain>
    </source>
</reference>
<organism evidence="2 3">
    <name type="scientific">Aspergillus sclerotiicarbonarius (strain CBS 121057 / IBT 28362)</name>
    <dbReference type="NCBI Taxonomy" id="1448318"/>
    <lineage>
        <taxon>Eukaryota</taxon>
        <taxon>Fungi</taxon>
        <taxon>Dikarya</taxon>
        <taxon>Ascomycota</taxon>
        <taxon>Pezizomycotina</taxon>
        <taxon>Eurotiomycetes</taxon>
        <taxon>Eurotiomycetidae</taxon>
        <taxon>Eurotiales</taxon>
        <taxon>Aspergillaceae</taxon>
        <taxon>Aspergillus</taxon>
        <taxon>Aspergillus subgen. Circumdati</taxon>
    </lineage>
</organism>
<keyword evidence="3" id="KW-1185">Reference proteome</keyword>
<accession>A0A319E7L8</accession>